<feature type="transmembrane region" description="Helical" evidence="1">
    <location>
        <begin position="47"/>
        <end position="68"/>
    </location>
</feature>
<dbReference type="PANTHER" id="PTHR36485">
    <property type="entry name" value="OS01G0939000 PROTEIN"/>
    <property type="match status" value="1"/>
</dbReference>
<evidence type="ECO:0000313" key="3">
    <source>
        <dbReference type="Proteomes" id="UP000324897"/>
    </source>
</evidence>
<dbReference type="AlphaFoldDB" id="A0A5J9TKZ1"/>
<accession>A0A5J9TKZ1</accession>
<keyword evidence="1" id="KW-0812">Transmembrane</keyword>
<organism evidence="2 3">
    <name type="scientific">Eragrostis curvula</name>
    <name type="common">weeping love grass</name>
    <dbReference type="NCBI Taxonomy" id="38414"/>
    <lineage>
        <taxon>Eukaryota</taxon>
        <taxon>Viridiplantae</taxon>
        <taxon>Streptophyta</taxon>
        <taxon>Embryophyta</taxon>
        <taxon>Tracheophyta</taxon>
        <taxon>Spermatophyta</taxon>
        <taxon>Magnoliopsida</taxon>
        <taxon>Liliopsida</taxon>
        <taxon>Poales</taxon>
        <taxon>Poaceae</taxon>
        <taxon>PACMAD clade</taxon>
        <taxon>Chloridoideae</taxon>
        <taxon>Eragrostideae</taxon>
        <taxon>Eragrostidinae</taxon>
        <taxon>Eragrostis</taxon>
    </lineage>
</organism>
<proteinExistence type="predicted"/>
<dbReference type="OrthoDB" id="2157498at2759"/>
<keyword evidence="1" id="KW-1133">Transmembrane helix</keyword>
<evidence type="ECO:0000256" key="1">
    <source>
        <dbReference type="SAM" id="Phobius"/>
    </source>
</evidence>
<dbReference type="Proteomes" id="UP000324897">
    <property type="component" value="Chromosome 3"/>
</dbReference>
<reference evidence="2 3" key="1">
    <citation type="journal article" date="2019" name="Sci. Rep.">
        <title>A high-quality genome of Eragrostis curvula grass provides insights into Poaceae evolution and supports new strategies to enhance forage quality.</title>
        <authorList>
            <person name="Carballo J."/>
            <person name="Santos B.A.C.M."/>
            <person name="Zappacosta D."/>
            <person name="Garbus I."/>
            <person name="Selva J.P."/>
            <person name="Gallo C.A."/>
            <person name="Diaz A."/>
            <person name="Albertini E."/>
            <person name="Caccamo M."/>
            <person name="Echenique V."/>
        </authorList>
    </citation>
    <scope>NUCLEOTIDE SEQUENCE [LARGE SCALE GENOMIC DNA]</scope>
    <source>
        <strain evidence="3">cv. Victoria</strain>
        <tissue evidence="2">Leaf</tissue>
    </source>
</reference>
<protein>
    <submittedName>
        <fullName evidence="2">Uncharacterized protein</fullName>
    </submittedName>
</protein>
<evidence type="ECO:0000313" key="2">
    <source>
        <dbReference type="EMBL" id="TVU11361.1"/>
    </source>
</evidence>
<dbReference type="EMBL" id="RWGY01000039">
    <property type="protein sequence ID" value="TVU11361.1"/>
    <property type="molecule type" value="Genomic_DNA"/>
</dbReference>
<dbReference type="PANTHER" id="PTHR36485:SF1">
    <property type="entry name" value="TRANSMEMBRANE PROTEIN"/>
    <property type="match status" value="1"/>
</dbReference>
<keyword evidence="1" id="KW-0472">Membrane</keyword>
<dbReference type="Gramene" id="TVU11361">
    <property type="protein sequence ID" value="TVU11361"/>
    <property type="gene ID" value="EJB05_44944"/>
</dbReference>
<comment type="caution">
    <text evidence="2">The sequence shown here is derived from an EMBL/GenBank/DDBJ whole genome shotgun (WGS) entry which is preliminary data.</text>
</comment>
<sequence>MVLAWSNSALLTQGAQDWSWGARHNRRTSLIRGQGIDWKMRFSREEFVGSAFIAFGITLFVGFFYAAIVSKLLPPYENRFLAAIQNDW</sequence>
<keyword evidence="3" id="KW-1185">Reference proteome</keyword>
<name>A0A5J9TKZ1_9POAL</name>
<feature type="non-terminal residue" evidence="2">
    <location>
        <position position="1"/>
    </location>
</feature>
<gene>
    <name evidence="2" type="ORF">EJB05_44944</name>
</gene>